<keyword evidence="2" id="KW-1003">Cell membrane</keyword>
<dbReference type="GO" id="GO:0005886">
    <property type="term" value="C:plasma membrane"/>
    <property type="evidence" value="ECO:0007669"/>
    <property type="project" value="UniProtKB-SubCell"/>
</dbReference>
<evidence type="ECO:0000256" key="7">
    <source>
        <dbReference type="SAM" id="Phobius"/>
    </source>
</evidence>
<feature type="compositionally biased region" description="Low complexity" evidence="6">
    <location>
        <begin position="170"/>
        <end position="180"/>
    </location>
</feature>
<dbReference type="OrthoDB" id="3826662at2"/>
<feature type="domain" description="RDD" evidence="8">
    <location>
        <begin position="15"/>
        <end position="145"/>
    </location>
</feature>
<dbReference type="PANTHER" id="PTHR36115:SF6">
    <property type="entry name" value="PROLINE-RICH ANTIGEN HOMOLOG"/>
    <property type="match status" value="1"/>
</dbReference>
<evidence type="ECO:0000313" key="9">
    <source>
        <dbReference type="EMBL" id="TVZ06273.1"/>
    </source>
</evidence>
<protein>
    <submittedName>
        <fullName evidence="9">RDD family protein</fullName>
    </submittedName>
</protein>
<dbReference type="InterPro" id="IPR010432">
    <property type="entry name" value="RDD"/>
</dbReference>
<dbReference type="InterPro" id="IPR051791">
    <property type="entry name" value="Pra-immunoreactive"/>
</dbReference>
<feature type="transmembrane region" description="Helical" evidence="7">
    <location>
        <begin position="109"/>
        <end position="132"/>
    </location>
</feature>
<evidence type="ECO:0000256" key="1">
    <source>
        <dbReference type="ARBA" id="ARBA00004651"/>
    </source>
</evidence>
<dbReference type="Proteomes" id="UP000460272">
    <property type="component" value="Unassembled WGS sequence"/>
</dbReference>
<name>A0A6P2C9N5_9ACTN</name>
<evidence type="ECO:0000313" key="10">
    <source>
        <dbReference type="Proteomes" id="UP000460272"/>
    </source>
</evidence>
<evidence type="ECO:0000259" key="8">
    <source>
        <dbReference type="Pfam" id="PF06271"/>
    </source>
</evidence>
<dbReference type="Pfam" id="PF06271">
    <property type="entry name" value="RDD"/>
    <property type="match status" value="1"/>
</dbReference>
<keyword evidence="3 7" id="KW-0812">Transmembrane</keyword>
<evidence type="ECO:0000256" key="3">
    <source>
        <dbReference type="ARBA" id="ARBA00022692"/>
    </source>
</evidence>
<evidence type="ECO:0000256" key="5">
    <source>
        <dbReference type="ARBA" id="ARBA00023136"/>
    </source>
</evidence>
<gene>
    <name evidence="9" type="ORF">EAS64_02215</name>
</gene>
<dbReference type="AlphaFoldDB" id="A0A6P2C9N5"/>
<evidence type="ECO:0000256" key="2">
    <source>
        <dbReference type="ARBA" id="ARBA00022475"/>
    </source>
</evidence>
<accession>A0A6P2C9N5</accession>
<sequence>MTAGLRELTGLRGHYAGSVSRFLGYAIDLGVISGLFGLALAVVSFVASLITGHTVSWNGSGIPVAIAYGCWWFVYFAYSWAASGKTFGMAVLGVQVVSREGATAGPRRAIVRTLVFPLSFLLLGLGFVGILVDRERRALHDVIAGTTVVYTWDARAQRLRFLARDDLAQVPAPVPAQQGPPERERTVTQHQAAPAPDSASNRPASRDGRG</sequence>
<dbReference type="RefSeq" id="WP_145851027.1">
    <property type="nucleotide sequence ID" value="NZ_RPFW01000001.1"/>
</dbReference>
<keyword evidence="4 7" id="KW-1133">Transmembrane helix</keyword>
<comment type="subcellular location">
    <subcellularLocation>
        <location evidence="1">Cell membrane</location>
        <topology evidence="1">Multi-pass membrane protein</topology>
    </subcellularLocation>
</comment>
<feature type="region of interest" description="Disordered" evidence="6">
    <location>
        <begin position="170"/>
        <end position="210"/>
    </location>
</feature>
<dbReference type="EMBL" id="RPFW01000001">
    <property type="protein sequence ID" value="TVZ06273.1"/>
    <property type="molecule type" value="Genomic_DNA"/>
</dbReference>
<comment type="caution">
    <text evidence="9">The sequence shown here is derived from an EMBL/GenBank/DDBJ whole genome shotgun (WGS) entry which is preliminary data.</text>
</comment>
<proteinExistence type="predicted"/>
<evidence type="ECO:0000256" key="4">
    <source>
        <dbReference type="ARBA" id="ARBA00022989"/>
    </source>
</evidence>
<dbReference type="PANTHER" id="PTHR36115">
    <property type="entry name" value="PROLINE-RICH ANTIGEN HOMOLOG-RELATED"/>
    <property type="match status" value="1"/>
</dbReference>
<reference evidence="9 10" key="1">
    <citation type="submission" date="2018-11" db="EMBL/GenBank/DDBJ databases">
        <title>Trebonia kvetii gen.nov., sp.nov., a novel acidophilic actinobacterium, and proposal of the new actinobacterial family Treboniaceae fam. nov.</title>
        <authorList>
            <person name="Rapoport D."/>
            <person name="Sagova-Mareckova M."/>
            <person name="Sedlacek I."/>
            <person name="Provaznik J."/>
            <person name="Kralova S."/>
            <person name="Pavlinic D."/>
            <person name="Benes V."/>
            <person name="Kopecky J."/>
        </authorList>
    </citation>
    <scope>NUCLEOTIDE SEQUENCE [LARGE SCALE GENOMIC DNA]</scope>
    <source>
        <strain evidence="9 10">15Tr583</strain>
    </source>
</reference>
<organism evidence="9 10">
    <name type="scientific">Trebonia kvetii</name>
    <dbReference type="NCBI Taxonomy" id="2480626"/>
    <lineage>
        <taxon>Bacteria</taxon>
        <taxon>Bacillati</taxon>
        <taxon>Actinomycetota</taxon>
        <taxon>Actinomycetes</taxon>
        <taxon>Streptosporangiales</taxon>
        <taxon>Treboniaceae</taxon>
        <taxon>Trebonia</taxon>
    </lineage>
</organism>
<feature type="transmembrane region" description="Helical" evidence="7">
    <location>
        <begin position="62"/>
        <end position="81"/>
    </location>
</feature>
<evidence type="ECO:0000256" key="6">
    <source>
        <dbReference type="SAM" id="MobiDB-lite"/>
    </source>
</evidence>
<feature type="transmembrane region" description="Helical" evidence="7">
    <location>
        <begin position="22"/>
        <end position="50"/>
    </location>
</feature>
<keyword evidence="10" id="KW-1185">Reference proteome</keyword>
<keyword evidence="5 7" id="KW-0472">Membrane</keyword>